<accession>A0AAN8LTD9</accession>
<organism evidence="2 3">
    <name type="scientific">Coregonus suidteri</name>
    <dbReference type="NCBI Taxonomy" id="861788"/>
    <lineage>
        <taxon>Eukaryota</taxon>
        <taxon>Metazoa</taxon>
        <taxon>Chordata</taxon>
        <taxon>Craniata</taxon>
        <taxon>Vertebrata</taxon>
        <taxon>Euteleostomi</taxon>
        <taxon>Actinopterygii</taxon>
        <taxon>Neopterygii</taxon>
        <taxon>Teleostei</taxon>
        <taxon>Protacanthopterygii</taxon>
        <taxon>Salmoniformes</taxon>
        <taxon>Salmonidae</taxon>
        <taxon>Coregoninae</taxon>
        <taxon>Coregonus</taxon>
    </lineage>
</organism>
<feature type="non-terminal residue" evidence="2">
    <location>
        <position position="162"/>
    </location>
</feature>
<name>A0AAN8LTD9_9TELE</name>
<sequence length="162" mass="18602">MTLGLAMRSGTTVRLGWSEGDEQLGRRLQSLILATYEQRGGRGRGAVCQQSQRSLVDLLWDGGLTRGKVKITKEEQQKLYSKVLVGDQEDQGEDRPLEDCTHRPQEAVEEEDQNEDRPLEDYTLRLLEDCSLRLQEDYTHRPQTEQEGVLCELFNKLFQCLC</sequence>
<keyword evidence="3" id="KW-1185">Reference proteome</keyword>
<gene>
    <name evidence="2" type="ORF">J4Q44_G00133730</name>
</gene>
<evidence type="ECO:0000313" key="3">
    <source>
        <dbReference type="Proteomes" id="UP001356427"/>
    </source>
</evidence>
<dbReference type="Proteomes" id="UP001356427">
    <property type="component" value="Unassembled WGS sequence"/>
</dbReference>
<protein>
    <submittedName>
        <fullName evidence="2">Uncharacterized protein</fullName>
    </submittedName>
</protein>
<dbReference type="EMBL" id="JAGTTL010000011">
    <property type="protein sequence ID" value="KAK6315849.1"/>
    <property type="molecule type" value="Genomic_DNA"/>
</dbReference>
<feature type="region of interest" description="Disordered" evidence="1">
    <location>
        <begin position="82"/>
        <end position="118"/>
    </location>
</feature>
<comment type="caution">
    <text evidence="2">The sequence shown here is derived from an EMBL/GenBank/DDBJ whole genome shotgun (WGS) entry which is preliminary data.</text>
</comment>
<reference evidence="2 3" key="1">
    <citation type="submission" date="2021-04" db="EMBL/GenBank/DDBJ databases">
        <authorList>
            <person name="De Guttry C."/>
            <person name="Zahm M."/>
            <person name="Klopp C."/>
            <person name="Cabau C."/>
            <person name="Louis A."/>
            <person name="Berthelot C."/>
            <person name="Parey E."/>
            <person name="Roest Crollius H."/>
            <person name="Montfort J."/>
            <person name="Robinson-Rechavi M."/>
            <person name="Bucao C."/>
            <person name="Bouchez O."/>
            <person name="Gislard M."/>
            <person name="Lluch J."/>
            <person name="Milhes M."/>
            <person name="Lampietro C."/>
            <person name="Lopez Roques C."/>
            <person name="Donnadieu C."/>
            <person name="Braasch I."/>
            <person name="Desvignes T."/>
            <person name="Postlethwait J."/>
            <person name="Bobe J."/>
            <person name="Wedekind C."/>
            <person name="Guiguen Y."/>
        </authorList>
    </citation>
    <scope>NUCLEOTIDE SEQUENCE [LARGE SCALE GENOMIC DNA]</scope>
    <source>
        <strain evidence="2">Cs_M1</strain>
        <tissue evidence="2">Blood</tissue>
    </source>
</reference>
<feature type="compositionally biased region" description="Basic and acidic residues" evidence="1">
    <location>
        <begin position="93"/>
        <end position="106"/>
    </location>
</feature>
<evidence type="ECO:0000313" key="2">
    <source>
        <dbReference type="EMBL" id="KAK6315849.1"/>
    </source>
</evidence>
<dbReference type="AlphaFoldDB" id="A0AAN8LTD9"/>
<evidence type="ECO:0000256" key="1">
    <source>
        <dbReference type="SAM" id="MobiDB-lite"/>
    </source>
</evidence>
<proteinExistence type="predicted"/>